<accession>A0A163JVZ9</accession>
<dbReference type="Pfam" id="PF16875">
    <property type="entry name" value="Glyco_hydro_36N"/>
    <property type="match status" value="1"/>
</dbReference>
<proteinExistence type="predicted"/>
<keyword evidence="7" id="KW-1185">Reference proteome</keyword>
<dbReference type="PANTHER" id="PTHR43053:SF3">
    <property type="entry name" value="ALPHA-GALACTOSIDASE C-RELATED"/>
    <property type="match status" value="1"/>
</dbReference>
<dbReference type="GO" id="GO:0004557">
    <property type="term" value="F:alpha-galactosidase activity"/>
    <property type="evidence" value="ECO:0007669"/>
    <property type="project" value="UniProtKB-EC"/>
</dbReference>
<dbReference type="Proteomes" id="UP000078561">
    <property type="component" value="Unassembled WGS sequence"/>
</dbReference>
<dbReference type="FunFam" id="3.20.20.70:FF:000118">
    <property type="entry name" value="Alpha-galactosidase"/>
    <property type="match status" value="1"/>
</dbReference>
<evidence type="ECO:0000259" key="5">
    <source>
        <dbReference type="Pfam" id="PF16875"/>
    </source>
</evidence>
<dbReference type="EMBL" id="LT554228">
    <property type="protein sequence ID" value="SAM03735.1"/>
    <property type="molecule type" value="Genomic_DNA"/>
</dbReference>
<feature type="domain" description="Glycosyl hydrolase family 36 N-terminal" evidence="5">
    <location>
        <begin position="37"/>
        <end position="290"/>
    </location>
</feature>
<evidence type="ECO:0000313" key="7">
    <source>
        <dbReference type="Proteomes" id="UP000078561"/>
    </source>
</evidence>
<dbReference type="InParanoid" id="A0A163JVZ9"/>
<keyword evidence="4" id="KW-0326">Glycosidase</keyword>
<evidence type="ECO:0000313" key="6">
    <source>
        <dbReference type="EMBL" id="SAM03735.1"/>
    </source>
</evidence>
<dbReference type="CDD" id="cd14791">
    <property type="entry name" value="GH36"/>
    <property type="match status" value="1"/>
</dbReference>
<dbReference type="PRINTS" id="PR00743">
    <property type="entry name" value="GLHYDRLASE36"/>
</dbReference>
<dbReference type="GO" id="GO:0016052">
    <property type="term" value="P:carbohydrate catabolic process"/>
    <property type="evidence" value="ECO:0007669"/>
    <property type="project" value="InterPro"/>
</dbReference>
<dbReference type="OrthoDB" id="5795902at2759"/>
<dbReference type="SUPFAM" id="SSF51445">
    <property type="entry name" value="(Trans)glycosidases"/>
    <property type="match status" value="1"/>
</dbReference>
<dbReference type="PANTHER" id="PTHR43053">
    <property type="entry name" value="GLYCOSIDASE FAMILY 31"/>
    <property type="match status" value="1"/>
</dbReference>
<dbReference type="EC" id="3.2.1.22" evidence="2"/>
<dbReference type="Gene3D" id="3.20.20.70">
    <property type="entry name" value="Aldolase class I"/>
    <property type="match status" value="1"/>
</dbReference>
<protein>
    <recommendedName>
        <fullName evidence="2">alpha-galactosidase</fullName>
        <ecNumber evidence="2">3.2.1.22</ecNumber>
    </recommendedName>
</protein>
<evidence type="ECO:0000256" key="2">
    <source>
        <dbReference type="ARBA" id="ARBA00012755"/>
    </source>
</evidence>
<dbReference type="InterPro" id="IPR038417">
    <property type="entry name" value="Alpga-gal_N_sf"/>
</dbReference>
<evidence type="ECO:0000256" key="1">
    <source>
        <dbReference type="ARBA" id="ARBA00001255"/>
    </source>
</evidence>
<sequence>MTSTSLPLGITCPQDKQSIYLVTENSTYVVGITPDTGLVLHLYWGPRLYSWDDIDPAQLAPERSSQDPPLTTAPEEYPVFGGLRYGQDCLKVTFLDSKTRELDFIYSTHSIYRRQTYEEGEEQAYNNTLVIVLADRHYEKLQLELTFTLFAKTDIIERSARIVNGLDSSLHIEKALSAAFHLPPTPRHLTTLNGAWSAETQVNTTPVMTNPSTGGGGMSYTIGSTHGIPSAQAYPYFALTSDSSSHPGQQDTYFGSVAWSGNWIITVDVDYQGQTRIVGGLHPHDFGLTLLSGETFRTPEFIVGYSSAGLGGARRLLPRHLTTRRQAYLRGDQQRSALTTVNPVLYNSWEAAAFNVTLQQQVELANQAKAMGVELFVLDDGWFKGRTSDNAGLGDWFYDSNKFPNGLKPLADHVHSLDMKFGLWFEPEMVNPDSDLYRQHPDWVYHYPERPRSQSRNQLVLDMTNPNVQAYVYDQLHRNIATIGIDYIKWDMNRPISEAGIQLSNGNRNRDAREVWIRHVEAFYSLLRRLKTAFPDLLIESCCSGGGRADPGVMKLVDQCWASDNTQPDARLVIQHGISLILPPKMMSCW</sequence>
<dbReference type="InterPro" id="IPR002252">
    <property type="entry name" value="Glyco_hydro_36"/>
</dbReference>
<dbReference type="AlphaFoldDB" id="A0A163JVZ9"/>
<dbReference type="Gene3D" id="2.70.98.60">
    <property type="entry name" value="alpha-galactosidase from lactobacil brevis"/>
    <property type="match status" value="1"/>
</dbReference>
<organism evidence="6">
    <name type="scientific">Absidia glauca</name>
    <name type="common">Pin mould</name>
    <dbReference type="NCBI Taxonomy" id="4829"/>
    <lineage>
        <taxon>Eukaryota</taxon>
        <taxon>Fungi</taxon>
        <taxon>Fungi incertae sedis</taxon>
        <taxon>Mucoromycota</taxon>
        <taxon>Mucoromycotina</taxon>
        <taxon>Mucoromycetes</taxon>
        <taxon>Mucorales</taxon>
        <taxon>Cunninghamellaceae</taxon>
        <taxon>Absidia</taxon>
    </lineage>
</organism>
<dbReference type="Pfam" id="PF02065">
    <property type="entry name" value="Melibiase"/>
    <property type="match status" value="1"/>
</dbReference>
<keyword evidence="3" id="KW-0378">Hydrolase</keyword>
<reference evidence="6" key="1">
    <citation type="submission" date="2016-04" db="EMBL/GenBank/DDBJ databases">
        <authorList>
            <person name="Evans L.H."/>
            <person name="Alamgir A."/>
            <person name="Owens N."/>
            <person name="Weber N.D."/>
            <person name="Virtaneva K."/>
            <person name="Barbian K."/>
            <person name="Babar A."/>
            <person name="Rosenke K."/>
        </authorList>
    </citation>
    <scope>NUCLEOTIDE SEQUENCE [LARGE SCALE GENOMIC DNA]</scope>
    <source>
        <strain evidence="6">CBS 101.48</strain>
    </source>
</reference>
<dbReference type="InterPro" id="IPR031704">
    <property type="entry name" value="Glyco_hydro_36_N"/>
</dbReference>
<evidence type="ECO:0000256" key="4">
    <source>
        <dbReference type="ARBA" id="ARBA00023295"/>
    </source>
</evidence>
<evidence type="ECO:0000256" key="3">
    <source>
        <dbReference type="ARBA" id="ARBA00022801"/>
    </source>
</evidence>
<comment type="catalytic activity">
    <reaction evidence="1">
        <text>Hydrolysis of terminal, non-reducing alpha-D-galactose residues in alpha-D-galactosides, including galactose oligosaccharides, galactomannans and galactolipids.</text>
        <dbReference type="EC" id="3.2.1.22"/>
    </reaction>
</comment>
<dbReference type="STRING" id="4829.A0A163JVZ9"/>
<dbReference type="InterPro" id="IPR050985">
    <property type="entry name" value="Alpha-glycosidase_related"/>
</dbReference>
<gene>
    <name evidence="6" type="primary">ABSGL_09578.1 scaffold 11342</name>
</gene>
<dbReference type="InterPro" id="IPR013785">
    <property type="entry name" value="Aldolase_TIM"/>
</dbReference>
<dbReference type="InterPro" id="IPR017853">
    <property type="entry name" value="GH"/>
</dbReference>
<name>A0A163JVZ9_ABSGL</name>